<dbReference type="AlphaFoldDB" id="A0A162KQV9"/>
<accession>A0A162KQV9</accession>
<dbReference type="InterPro" id="IPR023214">
    <property type="entry name" value="HAD_sf"/>
</dbReference>
<dbReference type="GO" id="GO:0016887">
    <property type="term" value="F:ATP hydrolysis activity"/>
    <property type="evidence" value="ECO:0007669"/>
    <property type="project" value="InterPro"/>
</dbReference>
<evidence type="ECO:0000256" key="5">
    <source>
        <dbReference type="ARBA" id="ARBA00022723"/>
    </source>
</evidence>
<feature type="transmembrane region" description="Helical" evidence="11">
    <location>
        <begin position="388"/>
        <end position="416"/>
    </location>
</feature>
<dbReference type="PANTHER" id="PTHR43520:SF8">
    <property type="entry name" value="P-TYPE CU(+) TRANSPORTER"/>
    <property type="match status" value="1"/>
</dbReference>
<gene>
    <name evidence="13" type="ORF">AUP44_06720</name>
</gene>
<dbReference type="Gene3D" id="3.40.1110.10">
    <property type="entry name" value="Calcium-transporting ATPase, cytoplasmic domain N"/>
    <property type="match status" value="1"/>
</dbReference>
<dbReference type="SUPFAM" id="SSF55008">
    <property type="entry name" value="HMA, heavy metal-associated domain"/>
    <property type="match status" value="1"/>
</dbReference>
<evidence type="ECO:0000256" key="10">
    <source>
        <dbReference type="ARBA" id="ARBA00023136"/>
    </source>
</evidence>
<keyword evidence="4 11" id="KW-0812">Transmembrane</keyword>
<dbReference type="GO" id="GO:0005886">
    <property type="term" value="C:plasma membrane"/>
    <property type="evidence" value="ECO:0007669"/>
    <property type="project" value="UniProtKB-SubCell"/>
</dbReference>
<feature type="transmembrane region" description="Helical" evidence="11">
    <location>
        <begin position="172"/>
        <end position="194"/>
    </location>
</feature>
<dbReference type="CDD" id="cd00371">
    <property type="entry name" value="HMA"/>
    <property type="match status" value="1"/>
</dbReference>
<feature type="transmembrane region" description="Helical" evidence="11">
    <location>
        <begin position="724"/>
        <end position="742"/>
    </location>
</feature>
<proteinExistence type="inferred from homology"/>
<dbReference type="InterPro" id="IPR036163">
    <property type="entry name" value="HMA_dom_sf"/>
</dbReference>
<dbReference type="Gene3D" id="2.70.150.10">
    <property type="entry name" value="Calcium-transporting ATPase, cytoplasmic transduction domain A"/>
    <property type="match status" value="1"/>
</dbReference>
<evidence type="ECO:0000256" key="8">
    <source>
        <dbReference type="ARBA" id="ARBA00022967"/>
    </source>
</evidence>
<dbReference type="InterPro" id="IPR023298">
    <property type="entry name" value="ATPase_P-typ_TM_dom_sf"/>
</dbReference>
<dbReference type="GeneID" id="97241803"/>
<keyword evidence="9 11" id="KW-1133">Transmembrane helix</keyword>
<dbReference type="InterPro" id="IPR027256">
    <property type="entry name" value="P-typ_ATPase_IB"/>
</dbReference>
<dbReference type="OrthoDB" id="9760802at2"/>
<dbReference type="InterPro" id="IPR044492">
    <property type="entry name" value="P_typ_ATPase_HD_dom"/>
</dbReference>
<evidence type="ECO:0000256" key="9">
    <source>
        <dbReference type="ARBA" id="ARBA00022989"/>
    </source>
</evidence>
<keyword evidence="6 11" id="KW-0547">Nucleotide-binding</keyword>
<dbReference type="GO" id="GO:0005524">
    <property type="term" value="F:ATP binding"/>
    <property type="evidence" value="ECO:0007669"/>
    <property type="project" value="UniProtKB-UniRule"/>
</dbReference>
<dbReference type="SFLD" id="SFLDS00003">
    <property type="entry name" value="Haloacid_Dehalogenase"/>
    <property type="match status" value="1"/>
</dbReference>
<feature type="transmembrane region" description="Helical" evidence="11">
    <location>
        <begin position="699"/>
        <end position="718"/>
    </location>
</feature>
<comment type="subcellular location">
    <subcellularLocation>
        <location evidence="1">Cell membrane</location>
        <topology evidence="1">Multi-pass membrane protein</topology>
    </subcellularLocation>
</comment>
<feature type="domain" description="HMA" evidence="12">
    <location>
        <begin position="16"/>
        <end position="81"/>
    </location>
</feature>
<dbReference type="RefSeq" id="WP_062765015.1">
    <property type="nucleotide sequence ID" value="NZ_CP121045.1"/>
</dbReference>
<dbReference type="SFLD" id="SFLDG00002">
    <property type="entry name" value="C1.7:_P-type_atpase_like"/>
    <property type="match status" value="1"/>
</dbReference>
<dbReference type="InterPro" id="IPR017969">
    <property type="entry name" value="Heavy-metal-associated_CS"/>
</dbReference>
<keyword evidence="7 11" id="KW-0067">ATP-binding</keyword>
<sequence length="754" mass="77626">MDTITAAQQGPGDNAVERRIAVEGMTCGTCVTRVGRALKRVEGVRDAEVSLATHEALVTLEPGVTDERLIQALTRAGYEGDIIPEAAEDGGLGVDPREAREAQELAESRRMGIEVVIGALLALPLVGQMVWTQFGIGPLPGWAQLALAAPVQLGLGRRFLKPAWGALRAGVGNMDLLVVLGTWAAFGLSLYLWVVHGQVHHLYFEAAAAVIVLVLFGRWMEGRARRATGVAIRALAALRPDTALRRTPDGSDVEVAVTALRPGDVLSIRPGERIAADARVIEGEGAADESMLTGESLPVTKRAGDTLSAGTVNGPDPLLARIVRVGRDTTLAQVVRMVEHAQATRAPVQALVDRVSAVFVPAVILIALATFAGWVATGTPWPEAIIHAVTVLVIACPCAMGLATPAAIVAGTGAAAKAGILVRSPAAFDHGVGIDLALIDKTGTLTEGRPRLLRMIGATGNALARAAGLQQASEHPLARAIRGAAETEDVAPVEVAQRRNRPGAGVEGVIAGLPHRLGSRRFMTEAGVEIPAALRAEADAAEAEGATVVWLAAVPEAGEPDLLGGFVLADAPRSDAAAAVKALCDRGITVKMLSGDAPATAQAVAARLGIGEAVGGADPARKAAVVAEARAAGRRVMMVGDGVNDAPALAGADLSVAIGGGTDVAMAAADVTLMRQSPSLLPATLDICRATRVKIRQNLVWAFGYNVIGIPLAALGILDPVFAGAAMAASSVSVLGNALLLARWRPAGMRERAA</sequence>
<dbReference type="InterPro" id="IPR001757">
    <property type="entry name" value="P_typ_ATPase"/>
</dbReference>
<name>A0A162KQV9_9PROT</name>
<dbReference type="PRINTS" id="PR00119">
    <property type="entry name" value="CATATPASE"/>
</dbReference>
<dbReference type="GO" id="GO:0005507">
    <property type="term" value="F:copper ion binding"/>
    <property type="evidence" value="ECO:0007669"/>
    <property type="project" value="TreeGrafter"/>
</dbReference>
<dbReference type="Pfam" id="PF00122">
    <property type="entry name" value="E1-E2_ATPase"/>
    <property type="match status" value="1"/>
</dbReference>
<evidence type="ECO:0000256" key="4">
    <source>
        <dbReference type="ARBA" id="ARBA00022692"/>
    </source>
</evidence>
<dbReference type="SUPFAM" id="SSF56784">
    <property type="entry name" value="HAD-like"/>
    <property type="match status" value="1"/>
</dbReference>
<comment type="similarity">
    <text evidence="2 11">Belongs to the cation transport ATPase (P-type) (TC 3.A.3) family. Type IB subfamily.</text>
</comment>
<dbReference type="InterPro" id="IPR059000">
    <property type="entry name" value="ATPase_P-type_domA"/>
</dbReference>
<keyword evidence="8" id="KW-1278">Translocase</keyword>
<dbReference type="FunFam" id="3.30.70.100:FF:000001">
    <property type="entry name" value="ATPase copper transporting beta"/>
    <property type="match status" value="1"/>
</dbReference>
<dbReference type="GO" id="GO:0055070">
    <property type="term" value="P:copper ion homeostasis"/>
    <property type="evidence" value="ECO:0007669"/>
    <property type="project" value="TreeGrafter"/>
</dbReference>
<dbReference type="NCBIfam" id="TIGR01511">
    <property type="entry name" value="ATPase-IB1_Cu"/>
    <property type="match status" value="1"/>
</dbReference>
<dbReference type="Pfam" id="PF00403">
    <property type="entry name" value="HMA"/>
    <property type="match status" value="1"/>
</dbReference>
<dbReference type="InterPro" id="IPR008250">
    <property type="entry name" value="ATPase_P-typ_transduc_dom_A_sf"/>
</dbReference>
<dbReference type="GO" id="GO:0043682">
    <property type="term" value="F:P-type divalent copper transporter activity"/>
    <property type="evidence" value="ECO:0007669"/>
    <property type="project" value="TreeGrafter"/>
</dbReference>
<protein>
    <recommendedName>
        <fullName evidence="12">HMA domain-containing protein</fullName>
    </recommendedName>
</protein>
<dbReference type="InterPro" id="IPR036412">
    <property type="entry name" value="HAD-like_sf"/>
</dbReference>
<evidence type="ECO:0000256" key="3">
    <source>
        <dbReference type="ARBA" id="ARBA00022475"/>
    </source>
</evidence>
<keyword evidence="5 11" id="KW-0479">Metal-binding</keyword>
<dbReference type="EMBL" id="LPZR01000164">
    <property type="protein sequence ID" value="KYO51897.1"/>
    <property type="molecule type" value="Genomic_DNA"/>
</dbReference>
<dbReference type="SUPFAM" id="SSF81665">
    <property type="entry name" value="Calcium ATPase, transmembrane domain M"/>
    <property type="match status" value="1"/>
</dbReference>
<keyword evidence="10 11" id="KW-0472">Membrane</keyword>
<evidence type="ECO:0000259" key="12">
    <source>
        <dbReference type="PROSITE" id="PS50846"/>
    </source>
</evidence>
<dbReference type="NCBIfam" id="TIGR01494">
    <property type="entry name" value="ATPase_P-type"/>
    <property type="match status" value="1"/>
</dbReference>
<evidence type="ECO:0000256" key="6">
    <source>
        <dbReference type="ARBA" id="ARBA00022741"/>
    </source>
</evidence>
<dbReference type="PROSITE" id="PS50846">
    <property type="entry name" value="HMA_2"/>
    <property type="match status" value="1"/>
</dbReference>
<dbReference type="SFLD" id="SFLDF00027">
    <property type="entry name" value="p-type_atpase"/>
    <property type="match status" value="1"/>
</dbReference>
<evidence type="ECO:0000313" key="13">
    <source>
        <dbReference type="EMBL" id="KYO51897.1"/>
    </source>
</evidence>
<dbReference type="Proteomes" id="UP000075787">
    <property type="component" value="Unassembled WGS sequence"/>
</dbReference>
<evidence type="ECO:0000313" key="14">
    <source>
        <dbReference type="Proteomes" id="UP000075787"/>
    </source>
</evidence>
<feature type="transmembrane region" description="Helical" evidence="11">
    <location>
        <begin position="200"/>
        <end position="217"/>
    </location>
</feature>
<dbReference type="InterPro" id="IPR018303">
    <property type="entry name" value="ATPase_P-typ_P_site"/>
</dbReference>
<reference evidence="13 14" key="1">
    <citation type="submission" date="2015-12" db="EMBL/GenBank/DDBJ databases">
        <title>Genome sequence of Tistrella mobilis MCCC 1A02139.</title>
        <authorList>
            <person name="Lu L."/>
            <person name="Lai Q."/>
            <person name="Shao Z."/>
            <person name="Qian P."/>
        </authorList>
    </citation>
    <scope>NUCLEOTIDE SEQUENCE [LARGE SCALE GENOMIC DNA]</scope>
    <source>
        <strain evidence="13 14">MCCC 1A02139</strain>
    </source>
</reference>
<dbReference type="PROSITE" id="PS00154">
    <property type="entry name" value="ATPASE_E1_E2"/>
    <property type="match status" value="1"/>
</dbReference>
<organism evidence="13 14">
    <name type="scientific">Tistrella mobilis</name>
    <dbReference type="NCBI Taxonomy" id="171437"/>
    <lineage>
        <taxon>Bacteria</taxon>
        <taxon>Pseudomonadati</taxon>
        <taxon>Pseudomonadota</taxon>
        <taxon>Alphaproteobacteria</taxon>
        <taxon>Geminicoccales</taxon>
        <taxon>Geminicoccaceae</taxon>
        <taxon>Tistrella</taxon>
    </lineage>
</organism>
<keyword evidence="3 11" id="KW-1003">Cell membrane</keyword>
<dbReference type="FunFam" id="2.70.150.10:FF:000020">
    <property type="entry name" value="Copper-exporting P-type ATPase A"/>
    <property type="match status" value="1"/>
</dbReference>
<feature type="transmembrane region" description="Helical" evidence="11">
    <location>
        <begin position="355"/>
        <end position="376"/>
    </location>
</feature>
<evidence type="ECO:0000256" key="2">
    <source>
        <dbReference type="ARBA" id="ARBA00006024"/>
    </source>
</evidence>
<dbReference type="GO" id="GO:0060003">
    <property type="term" value="P:copper ion export"/>
    <property type="evidence" value="ECO:0007669"/>
    <property type="project" value="UniProtKB-ARBA"/>
</dbReference>
<dbReference type="Pfam" id="PF00702">
    <property type="entry name" value="Hydrolase"/>
    <property type="match status" value="1"/>
</dbReference>
<evidence type="ECO:0000256" key="11">
    <source>
        <dbReference type="RuleBase" id="RU362081"/>
    </source>
</evidence>
<dbReference type="NCBIfam" id="TIGR01525">
    <property type="entry name" value="ATPase-IB_hvy"/>
    <property type="match status" value="1"/>
</dbReference>
<dbReference type="SUPFAM" id="SSF81653">
    <property type="entry name" value="Calcium ATPase, transduction domain A"/>
    <property type="match status" value="1"/>
</dbReference>
<dbReference type="InterPro" id="IPR006121">
    <property type="entry name" value="HMA_dom"/>
</dbReference>
<evidence type="ECO:0000256" key="1">
    <source>
        <dbReference type="ARBA" id="ARBA00004651"/>
    </source>
</evidence>
<dbReference type="InterPro" id="IPR023299">
    <property type="entry name" value="ATPase_P-typ_cyto_dom_N"/>
</dbReference>
<dbReference type="PROSITE" id="PS01047">
    <property type="entry name" value="HMA_1"/>
    <property type="match status" value="1"/>
</dbReference>
<dbReference type="Gene3D" id="3.30.70.100">
    <property type="match status" value="1"/>
</dbReference>
<evidence type="ECO:0000256" key="7">
    <source>
        <dbReference type="ARBA" id="ARBA00022840"/>
    </source>
</evidence>
<dbReference type="PANTHER" id="PTHR43520">
    <property type="entry name" value="ATP7, ISOFORM B"/>
    <property type="match status" value="1"/>
</dbReference>
<comment type="caution">
    <text evidence="13">The sequence shown here is derived from an EMBL/GenBank/DDBJ whole genome shotgun (WGS) entry which is preliminary data.</text>
</comment>
<dbReference type="Gene3D" id="3.40.50.1000">
    <property type="entry name" value="HAD superfamily/HAD-like"/>
    <property type="match status" value="1"/>
</dbReference>